<evidence type="ECO:0000313" key="1">
    <source>
        <dbReference type="EMBL" id="CAK1226623.1"/>
    </source>
</evidence>
<dbReference type="RefSeq" id="WP_338343198.1">
    <property type="nucleotide sequence ID" value="NZ_CAUZLH010000001.1"/>
</dbReference>
<reference evidence="1 2" key="1">
    <citation type="submission" date="2023-10" db="EMBL/GenBank/DDBJ databases">
        <authorList>
            <person name="Botero Cardona J."/>
        </authorList>
    </citation>
    <scope>NUCLEOTIDE SEQUENCE [LARGE SCALE GENOMIC DNA]</scope>
    <source>
        <strain evidence="1 2">R-55214</strain>
    </source>
</reference>
<dbReference type="EMBL" id="CAUZMB010000001">
    <property type="protein sequence ID" value="CAK1226623.1"/>
    <property type="molecule type" value="Genomic_DNA"/>
</dbReference>
<comment type="caution">
    <text evidence="1">The sequence shown here is derived from an EMBL/GenBank/DDBJ whole genome shotgun (WGS) entry which is preliminary data.</text>
</comment>
<proteinExistence type="predicted"/>
<evidence type="ECO:0008006" key="3">
    <source>
        <dbReference type="Google" id="ProtNLM"/>
    </source>
</evidence>
<evidence type="ECO:0000313" key="2">
    <source>
        <dbReference type="Proteomes" id="UP001314166"/>
    </source>
</evidence>
<protein>
    <recommendedName>
        <fullName evidence="3">SinR family protein</fullName>
    </recommendedName>
</protein>
<name>A0ABN9YJ63_9LACO</name>
<accession>A0ABN9YJ63</accession>
<keyword evidence="2" id="KW-1185">Reference proteome</keyword>
<dbReference type="Proteomes" id="UP001314166">
    <property type="component" value="Unassembled WGS sequence"/>
</dbReference>
<gene>
    <name evidence="1" type="ORF">R55214_HHFBAMCI_00149</name>
</gene>
<organism evidence="1 2">
    <name type="scientific">Fructobacillus evanidus</name>
    <dbReference type="NCBI Taxonomy" id="3064281"/>
    <lineage>
        <taxon>Bacteria</taxon>
        <taxon>Bacillati</taxon>
        <taxon>Bacillota</taxon>
        <taxon>Bacilli</taxon>
        <taxon>Lactobacillales</taxon>
        <taxon>Lactobacillaceae</taxon>
        <taxon>Fructobacillus</taxon>
    </lineage>
</organism>
<sequence length="92" mass="10837">MSKPYILSYDLNSPGQKYDDVKKVIDSFGGSYIKILESTWMLRNNLSPQEMSDRLSKACDKNDSYLIIEIAKNYQGYLTHEKWEFIKENILY</sequence>